<name>A0AAV4MGP5_CAEEX</name>
<evidence type="ECO:0000313" key="1">
    <source>
        <dbReference type="EMBL" id="GIX71563.1"/>
    </source>
</evidence>
<dbReference type="EMBL" id="BPLR01019765">
    <property type="protein sequence ID" value="GIX71563.1"/>
    <property type="molecule type" value="Genomic_DNA"/>
</dbReference>
<proteinExistence type="predicted"/>
<gene>
    <name evidence="1" type="ORF">CEXT_327761</name>
</gene>
<evidence type="ECO:0000313" key="2">
    <source>
        <dbReference type="Proteomes" id="UP001054945"/>
    </source>
</evidence>
<organism evidence="1 2">
    <name type="scientific">Caerostris extrusa</name>
    <name type="common">Bark spider</name>
    <name type="synonym">Caerostris bankana</name>
    <dbReference type="NCBI Taxonomy" id="172846"/>
    <lineage>
        <taxon>Eukaryota</taxon>
        <taxon>Metazoa</taxon>
        <taxon>Ecdysozoa</taxon>
        <taxon>Arthropoda</taxon>
        <taxon>Chelicerata</taxon>
        <taxon>Arachnida</taxon>
        <taxon>Araneae</taxon>
        <taxon>Araneomorphae</taxon>
        <taxon>Entelegynae</taxon>
        <taxon>Araneoidea</taxon>
        <taxon>Araneidae</taxon>
        <taxon>Caerostris</taxon>
    </lineage>
</organism>
<dbReference type="Proteomes" id="UP001054945">
    <property type="component" value="Unassembled WGS sequence"/>
</dbReference>
<accession>A0AAV4MGP5</accession>
<sequence length="249" mass="28817">MMFSKLGWFRSKTRKISKKKRTIQCNLDLKEIGSIDAQVLQRHPEDFSCGVIQEPNLCEGIFLLRVAERKKAKRRFFLFTAIQCNFGPEKKSYPIDSEDLCLQPQNYTEARAFVITISCWDIYKKLNRCEEILLLSVAERERKERRIFPIQCNFGPEKKSDPMDAQGIQKDTLKIYVSNLQNYTEARTELVPTGTGRMNKTNFGKLIQNVQAFHYGPEGPAINQMQESGPKRKIFTVTGVFLYDKGKNQ</sequence>
<reference evidence="1 2" key="1">
    <citation type="submission" date="2021-06" db="EMBL/GenBank/DDBJ databases">
        <title>Caerostris extrusa draft genome.</title>
        <authorList>
            <person name="Kono N."/>
            <person name="Arakawa K."/>
        </authorList>
    </citation>
    <scope>NUCLEOTIDE SEQUENCE [LARGE SCALE GENOMIC DNA]</scope>
</reference>
<keyword evidence="2" id="KW-1185">Reference proteome</keyword>
<protein>
    <submittedName>
        <fullName evidence="1">Uncharacterized protein</fullName>
    </submittedName>
</protein>
<comment type="caution">
    <text evidence="1">The sequence shown here is derived from an EMBL/GenBank/DDBJ whole genome shotgun (WGS) entry which is preliminary data.</text>
</comment>
<dbReference type="AlphaFoldDB" id="A0AAV4MGP5"/>